<protein>
    <submittedName>
        <fullName evidence="11">Translocase SEC61 complex gamma subunit</fullName>
    </submittedName>
</protein>
<dbReference type="HAMAP" id="MF_00422">
    <property type="entry name" value="SecE"/>
    <property type="match status" value="1"/>
</dbReference>
<feature type="transmembrane region" description="Helical" evidence="10">
    <location>
        <begin position="34"/>
        <end position="55"/>
    </location>
</feature>
<evidence type="ECO:0000256" key="6">
    <source>
        <dbReference type="ARBA" id="ARBA00022927"/>
    </source>
</evidence>
<evidence type="ECO:0000256" key="2">
    <source>
        <dbReference type="ARBA" id="ARBA00008274"/>
    </source>
</evidence>
<gene>
    <name evidence="11" type="ORF">V565_109650</name>
</gene>
<evidence type="ECO:0000313" key="11">
    <source>
        <dbReference type="EMBL" id="KEP49037.1"/>
    </source>
</evidence>
<organism evidence="11 12">
    <name type="scientific">Rhizoctonia solani 123E</name>
    <dbReference type="NCBI Taxonomy" id="1423351"/>
    <lineage>
        <taxon>Eukaryota</taxon>
        <taxon>Fungi</taxon>
        <taxon>Dikarya</taxon>
        <taxon>Basidiomycota</taxon>
        <taxon>Agaricomycotina</taxon>
        <taxon>Agaricomycetes</taxon>
        <taxon>Cantharellales</taxon>
        <taxon>Ceratobasidiaceae</taxon>
        <taxon>Rhizoctonia</taxon>
    </lineage>
</organism>
<evidence type="ECO:0000256" key="5">
    <source>
        <dbReference type="ARBA" id="ARBA00022824"/>
    </source>
</evidence>
<evidence type="ECO:0000256" key="3">
    <source>
        <dbReference type="ARBA" id="ARBA00022448"/>
    </source>
</evidence>
<evidence type="ECO:0000256" key="1">
    <source>
        <dbReference type="ARBA" id="ARBA00004389"/>
    </source>
</evidence>
<sequence>MSDKVKEFVEMPQEFAKEGKLFLTRCTKPTQKEYVQICKAVAIGFGIMGFIGYFVKLIHIPINNILVGGA</sequence>
<dbReference type="SUPFAM" id="SSF103456">
    <property type="entry name" value="Preprotein translocase SecE subunit"/>
    <property type="match status" value="1"/>
</dbReference>
<comment type="caution">
    <text evidence="11">The sequence shown here is derived from an EMBL/GenBank/DDBJ whole genome shotgun (WGS) entry which is preliminary data.</text>
</comment>
<evidence type="ECO:0000256" key="10">
    <source>
        <dbReference type="SAM" id="Phobius"/>
    </source>
</evidence>
<dbReference type="EMBL" id="AZST01000418">
    <property type="protein sequence ID" value="KEP49037.1"/>
    <property type="molecule type" value="Genomic_DNA"/>
</dbReference>
<evidence type="ECO:0000256" key="4">
    <source>
        <dbReference type="ARBA" id="ARBA00022692"/>
    </source>
</evidence>
<dbReference type="STRING" id="1423351.A0A074SG51"/>
<dbReference type="PROSITE" id="PS01067">
    <property type="entry name" value="SECE_SEC61G"/>
    <property type="match status" value="1"/>
</dbReference>
<dbReference type="OrthoDB" id="2401875at2759"/>
<dbReference type="Proteomes" id="UP000027456">
    <property type="component" value="Unassembled WGS sequence"/>
</dbReference>
<dbReference type="HOGENOM" id="CLU_167752_2_0_1"/>
<comment type="subcellular location">
    <subcellularLocation>
        <location evidence="1">Endoplasmic reticulum membrane</location>
        <topology evidence="1">Single-pass membrane protein</topology>
    </subcellularLocation>
</comment>
<keyword evidence="9 10" id="KW-0472">Membrane</keyword>
<dbReference type="InterPro" id="IPR023391">
    <property type="entry name" value="Prot_translocase_SecE_dom_sf"/>
</dbReference>
<dbReference type="GO" id="GO:0005789">
    <property type="term" value="C:endoplasmic reticulum membrane"/>
    <property type="evidence" value="ECO:0007669"/>
    <property type="project" value="UniProtKB-SubCell"/>
</dbReference>
<evidence type="ECO:0000256" key="8">
    <source>
        <dbReference type="ARBA" id="ARBA00023010"/>
    </source>
</evidence>
<dbReference type="NCBIfam" id="TIGR00327">
    <property type="entry name" value="secE_euk_arch"/>
    <property type="match status" value="1"/>
</dbReference>
<proteinExistence type="inferred from homology"/>
<dbReference type="GO" id="GO:0006605">
    <property type="term" value="P:protein targeting"/>
    <property type="evidence" value="ECO:0007669"/>
    <property type="project" value="InterPro"/>
</dbReference>
<reference evidence="11 12" key="1">
    <citation type="submission" date="2013-12" db="EMBL/GenBank/DDBJ databases">
        <authorList>
            <person name="Cubeta M."/>
            <person name="Pakala S."/>
            <person name="Fedorova N."/>
            <person name="Thomas E."/>
            <person name="Dean R."/>
            <person name="Jabaji S."/>
            <person name="Neate S."/>
            <person name="Toda T."/>
            <person name="Tavantzis S."/>
            <person name="Vilgalys R."/>
            <person name="Bharathan N."/>
            <person name="Pakala S."/>
            <person name="Losada L.S."/>
            <person name="Zafar N."/>
            <person name="Nierman W."/>
        </authorList>
    </citation>
    <scope>NUCLEOTIDE SEQUENCE [LARGE SCALE GENOMIC DNA]</scope>
    <source>
        <strain evidence="11 12">123E</strain>
    </source>
</reference>
<keyword evidence="8" id="KW-0811">Translocation</keyword>
<accession>A0A074SG51</accession>
<keyword evidence="4 10" id="KW-0812">Transmembrane</keyword>
<evidence type="ECO:0000256" key="7">
    <source>
        <dbReference type="ARBA" id="ARBA00022989"/>
    </source>
</evidence>
<dbReference type="InterPro" id="IPR001901">
    <property type="entry name" value="Translocase_SecE/Sec61-g"/>
</dbReference>
<dbReference type="PANTHER" id="PTHR12309">
    <property type="entry name" value="SEC61 GAMMA SUBUNIT"/>
    <property type="match status" value="1"/>
</dbReference>
<dbReference type="AlphaFoldDB" id="A0A074SG51"/>
<dbReference type="InterPro" id="IPR008158">
    <property type="entry name" value="Translocase_Sec61-g"/>
</dbReference>
<keyword evidence="12" id="KW-1185">Reference proteome</keyword>
<evidence type="ECO:0000313" key="12">
    <source>
        <dbReference type="Proteomes" id="UP000027456"/>
    </source>
</evidence>
<comment type="similarity">
    <text evidence="2">Belongs to the SecE/SEC61-gamma family.</text>
</comment>
<name>A0A074SG51_9AGAM</name>
<keyword evidence="7 10" id="KW-1133">Transmembrane helix</keyword>
<evidence type="ECO:0000256" key="9">
    <source>
        <dbReference type="ARBA" id="ARBA00023136"/>
    </source>
</evidence>
<keyword evidence="5" id="KW-0256">Endoplasmic reticulum</keyword>
<keyword evidence="6" id="KW-0653">Protein transport</keyword>
<dbReference type="GO" id="GO:0006886">
    <property type="term" value="P:intracellular protein transport"/>
    <property type="evidence" value="ECO:0007669"/>
    <property type="project" value="InterPro"/>
</dbReference>
<dbReference type="Pfam" id="PF00584">
    <property type="entry name" value="SecE"/>
    <property type="match status" value="1"/>
</dbReference>
<keyword evidence="3" id="KW-0813">Transport</keyword>
<dbReference type="GO" id="GO:0008320">
    <property type="term" value="F:protein transmembrane transporter activity"/>
    <property type="evidence" value="ECO:0007669"/>
    <property type="project" value="InterPro"/>
</dbReference>
<dbReference type="Gene3D" id="1.20.5.820">
    <property type="entry name" value="Preprotein translocase SecE subunit"/>
    <property type="match status" value="1"/>
</dbReference>